<gene>
    <name evidence="1" type="ORF">ACFFVF_15865</name>
</gene>
<accession>A0ABV5GRV8</accession>
<dbReference type="EMBL" id="JBHMEY010000067">
    <property type="protein sequence ID" value="MFB9097994.1"/>
    <property type="molecule type" value="Genomic_DNA"/>
</dbReference>
<proteinExistence type="predicted"/>
<sequence>MTVQICSCEGLNAKCEKCFGSGYMNTEEAKKSSPKRKESVKKEKPDSFVQVDMSSLQRKEIQNIIDKIITSLDLKSMQQMRMLHSIPFNTTTFRRDFKDKFESLRIMENEKRNLRSELNSLLKELASSNFSSHIKFNHLLSDKDIDVTSNRELKTLLREYKKLKK</sequence>
<keyword evidence="2" id="KW-1185">Reference proteome</keyword>
<reference evidence="1 2" key="1">
    <citation type="submission" date="2024-09" db="EMBL/GenBank/DDBJ databases">
        <authorList>
            <person name="Sun Q."/>
            <person name="Mori K."/>
        </authorList>
    </citation>
    <scope>NUCLEOTIDE SEQUENCE [LARGE SCALE GENOMIC DNA]</scope>
    <source>
        <strain evidence="1 2">CECT 7955</strain>
    </source>
</reference>
<name>A0ABV5GRV8_9FLAO</name>
<dbReference type="Proteomes" id="UP001589607">
    <property type="component" value="Unassembled WGS sequence"/>
</dbReference>
<evidence type="ECO:0000313" key="2">
    <source>
        <dbReference type="Proteomes" id="UP001589607"/>
    </source>
</evidence>
<comment type="caution">
    <text evidence="1">The sequence shown here is derived from an EMBL/GenBank/DDBJ whole genome shotgun (WGS) entry which is preliminary data.</text>
</comment>
<protein>
    <submittedName>
        <fullName evidence="1">Uncharacterized protein</fullName>
    </submittedName>
</protein>
<organism evidence="1 2">
    <name type="scientific">Flavobacterium jumunjinense</name>
    <dbReference type="NCBI Taxonomy" id="998845"/>
    <lineage>
        <taxon>Bacteria</taxon>
        <taxon>Pseudomonadati</taxon>
        <taxon>Bacteroidota</taxon>
        <taxon>Flavobacteriia</taxon>
        <taxon>Flavobacteriales</taxon>
        <taxon>Flavobacteriaceae</taxon>
        <taxon>Flavobacterium</taxon>
    </lineage>
</organism>
<dbReference type="RefSeq" id="WP_236456024.1">
    <property type="nucleotide sequence ID" value="NZ_CBCSGE010000003.1"/>
</dbReference>
<evidence type="ECO:0000313" key="1">
    <source>
        <dbReference type="EMBL" id="MFB9097994.1"/>
    </source>
</evidence>